<sequence>MNDTAPRDRDTTETSLIQAVEAVILDEGFAGVGINALARRAGVDKVLIYRYFGGLSGLLTAYAEAGDFWWRVDDLLAEPLPDPDSSDALAQTLARVFERHVAFLRRHPVTLEVIAWEMSARNELTAALESVREQRSLAVMRCLAERFGVAESEFLAQVAPLLTLLGAAANYLAARGRHLSVFNGLDLQSEAGWTQLCRTAEHMLAAVQLPHPSADSISPATNLDQDP</sequence>
<dbReference type="EMBL" id="JBHSCW010000010">
    <property type="protein sequence ID" value="MFC4353024.1"/>
    <property type="molecule type" value="Genomic_DNA"/>
</dbReference>
<gene>
    <name evidence="6" type="ORF">ACFOW6_15850</name>
</gene>
<dbReference type="Pfam" id="PF00440">
    <property type="entry name" value="TetR_N"/>
    <property type="match status" value="1"/>
</dbReference>
<evidence type="ECO:0000256" key="3">
    <source>
        <dbReference type="ARBA" id="ARBA00023163"/>
    </source>
</evidence>
<proteinExistence type="predicted"/>
<dbReference type="InterPro" id="IPR009057">
    <property type="entry name" value="Homeodomain-like_sf"/>
</dbReference>
<organism evidence="6 7">
    <name type="scientific">Fodinicurvata halophila</name>
    <dbReference type="NCBI Taxonomy" id="1419723"/>
    <lineage>
        <taxon>Bacteria</taxon>
        <taxon>Pseudomonadati</taxon>
        <taxon>Pseudomonadota</taxon>
        <taxon>Alphaproteobacteria</taxon>
        <taxon>Rhodospirillales</taxon>
        <taxon>Rhodovibrionaceae</taxon>
        <taxon>Fodinicurvata</taxon>
    </lineage>
</organism>
<keyword evidence="3" id="KW-0804">Transcription</keyword>
<dbReference type="InterPro" id="IPR001647">
    <property type="entry name" value="HTH_TetR"/>
</dbReference>
<dbReference type="RefSeq" id="WP_382423398.1">
    <property type="nucleotide sequence ID" value="NZ_JBHSCW010000010.1"/>
</dbReference>
<evidence type="ECO:0000256" key="2">
    <source>
        <dbReference type="ARBA" id="ARBA00023125"/>
    </source>
</evidence>
<evidence type="ECO:0000313" key="6">
    <source>
        <dbReference type="EMBL" id="MFC4353024.1"/>
    </source>
</evidence>
<dbReference type="SUPFAM" id="SSF46689">
    <property type="entry name" value="Homeodomain-like"/>
    <property type="match status" value="1"/>
</dbReference>
<comment type="caution">
    <text evidence="6">The sequence shown here is derived from an EMBL/GenBank/DDBJ whole genome shotgun (WGS) entry which is preliminary data.</text>
</comment>
<dbReference type="PANTHER" id="PTHR30055:SF234">
    <property type="entry name" value="HTH-TYPE TRANSCRIPTIONAL REGULATOR BETI"/>
    <property type="match status" value="1"/>
</dbReference>
<dbReference type="PANTHER" id="PTHR30055">
    <property type="entry name" value="HTH-TYPE TRANSCRIPTIONAL REGULATOR RUTR"/>
    <property type="match status" value="1"/>
</dbReference>
<accession>A0ABV8UPJ9</accession>
<protein>
    <submittedName>
        <fullName evidence="6">TetR/AcrR family transcriptional regulator</fullName>
    </submittedName>
</protein>
<dbReference type="Proteomes" id="UP001595799">
    <property type="component" value="Unassembled WGS sequence"/>
</dbReference>
<reference evidence="7" key="1">
    <citation type="journal article" date="2019" name="Int. J. Syst. Evol. Microbiol.">
        <title>The Global Catalogue of Microorganisms (GCM) 10K type strain sequencing project: providing services to taxonomists for standard genome sequencing and annotation.</title>
        <authorList>
            <consortium name="The Broad Institute Genomics Platform"/>
            <consortium name="The Broad Institute Genome Sequencing Center for Infectious Disease"/>
            <person name="Wu L."/>
            <person name="Ma J."/>
        </authorList>
    </citation>
    <scope>NUCLEOTIDE SEQUENCE [LARGE SCALE GENOMIC DNA]</scope>
    <source>
        <strain evidence="7">CECT 8472</strain>
    </source>
</reference>
<evidence type="ECO:0000256" key="4">
    <source>
        <dbReference type="PROSITE-ProRule" id="PRU00335"/>
    </source>
</evidence>
<feature type="domain" description="HTH tetR-type" evidence="5">
    <location>
        <begin position="10"/>
        <end position="70"/>
    </location>
</feature>
<evidence type="ECO:0000256" key="1">
    <source>
        <dbReference type="ARBA" id="ARBA00023015"/>
    </source>
</evidence>
<name>A0ABV8UPJ9_9PROT</name>
<keyword evidence="2 4" id="KW-0238">DNA-binding</keyword>
<keyword evidence="1" id="KW-0805">Transcription regulation</keyword>
<feature type="DNA-binding region" description="H-T-H motif" evidence="4">
    <location>
        <begin position="33"/>
        <end position="52"/>
    </location>
</feature>
<keyword evidence="7" id="KW-1185">Reference proteome</keyword>
<dbReference type="PROSITE" id="PS50977">
    <property type="entry name" value="HTH_TETR_2"/>
    <property type="match status" value="1"/>
</dbReference>
<evidence type="ECO:0000259" key="5">
    <source>
        <dbReference type="PROSITE" id="PS50977"/>
    </source>
</evidence>
<evidence type="ECO:0000313" key="7">
    <source>
        <dbReference type="Proteomes" id="UP001595799"/>
    </source>
</evidence>
<dbReference type="Gene3D" id="1.10.357.10">
    <property type="entry name" value="Tetracycline Repressor, domain 2"/>
    <property type="match status" value="1"/>
</dbReference>
<dbReference type="InterPro" id="IPR050109">
    <property type="entry name" value="HTH-type_TetR-like_transc_reg"/>
</dbReference>